<feature type="coiled-coil region" evidence="1">
    <location>
        <begin position="433"/>
        <end position="520"/>
    </location>
</feature>
<protein>
    <recommendedName>
        <fullName evidence="3">Flagellar attachment zone protein 1 conserved domain-containing protein</fullName>
    </recommendedName>
</protein>
<feature type="coiled-coil region" evidence="1">
    <location>
        <begin position="238"/>
        <end position="279"/>
    </location>
</feature>
<evidence type="ECO:0000259" key="3">
    <source>
        <dbReference type="Pfam" id="PF23398"/>
    </source>
</evidence>
<feature type="region of interest" description="Disordered" evidence="2">
    <location>
        <begin position="1"/>
        <end position="65"/>
    </location>
</feature>
<reference evidence="4" key="1">
    <citation type="journal article" date="2012" name="Proc. Natl. Acad. Sci. U.S.A.">
        <title>Antigenic diversity is generated by distinct evolutionary mechanisms in African trypanosome species.</title>
        <authorList>
            <person name="Jackson A.P."/>
            <person name="Berry A."/>
            <person name="Aslett M."/>
            <person name="Allison H.C."/>
            <person name="Burton P."/>
            <person name="Vavrova-Anderson J."/>
            <person name="Brown R."/>
            <person name="Browne H."/>
            <person name="Corton N."/>
            <person name="Hauser H."/>
            <person name="Gamble J."/>
            <person name="Gilderthorp R."/>
            <person name="Marcello L."/>
            <person name="McQuillan J."/>
            <person name="Otto T.D."/>
            <person name="Quail M.A."/>
            <person name="Sanders M.J."/>
            <person name="van Tonder A."/>
            <person name="Ginger M.L."/>
            <person name="Field M.C."/>
            <person name="Barry J.D."/>
            <person name="Hertz-Fowler C."/>
            <person name="Berriman M."/>
        </authorList>
    </citation>
    <scope>NUCLEOTIDE SEQUENCE</scope>
    <source>
        <strain evidence="4">Y486</strain>
    </source>
</reference>
<dbReference type="EMBL" id="HE573026">
    <property type="protein sequence ID" value="CCC51029.1"/>
    <property type="molecule type" value="Genomic_DNA"/>
</dbReference>
<feature type="compositionally biased region" description="Low complexity" evidence="2">
    <location>
        <begin position="38"/>
        <end position="54"/>
    </location>
</feature>
<dbReference type="VEuPathDB" id="TriTrypDB:TvY486_1000830"/>
<evidence type="ECO:0000256" key="2">
    <source>
        <dbReference type="SAM" id="MobiDB-lite"/>
    </source>
</evidence>
<dbReference type="InterPro" id="IPR056614">
    <property type="entry name" value="FAZ1_cons"/>
</dbReference>
<evidence type="ECO:0000256" key="1">
    <source>
        <dbReference type="SAM" id="Coils"/>
    </source>
</evidence>
<dbReference type="OMA" id="RAKKHDF"/>
<evidence type="ECO:0000313" key="4">
    <source>
        <dbReference type="EMBL" id="CCC51029.1"/>
    </source>
</evidence>
<accession>G0U581</accession>
<sequence length="1343" mass="150633">MEERRKAPRKAAAPRSVSTNAKPGFMRTPSLYSTNKTSSSRSVRSASASAASKRPPVPPSGDAGKNEADALRLLLREREHQVNLLAELIAEKQLLISHEKTLEGRIGHYEEQLRALASLLESSVEGIKVEADKNGKAKLTSSGVKTKKEESAMDPISVGLFSVRNIMDDVHKLRYENIRLASELAKRDQELEKNRAELQQVLSDGAGCELKLESPCGQKESPMFDVLDGTTLFSKEMVSDMEWQLKEMREQQERTNNRLIVLQTEYSQVRETLREREEELLTTQRRERDAADASMESRKYEMCFAQWKDPSKLEVTRHYHRLVGDEWMELVEQRPEAVRSAFLRDASLELRAPYGFITVISMLPGPGIVTVEFDVRHPVVMSVEDVELQLMGCAYDELTKVLQQRDVPPEGQYNATQRLGDSGGDVSQSSEKIAYLEEQLRLAQKALKEQQRDHTDENEWVKKALDETEETVKATYAELQKQWGTEKDLRSQLQQSEELIKAHEQRIAGLMEKLLSLQGEAERGLGLTPRGSKMVEQEEGEGEDTCEAAGNSQAVVKQVGPTFTVSVGVKWGGKNQTRATTRMSLISELKTPDSRMQEVLCALVLAEAVLLTKAVPIKVSSLNFTEEGMTASVELQFHSGIDRAVLAEQPFSSKLCGYFLDDLQNMREDVQSLVEELACVNDTLAMADGGWRDDKRNEGKCEAISPTERVAHLIVKLAETQKVCIEQRRQRRLERTQFRMMEEERRSKELALQRATESLNEKSMALDTLRVEHELLQKKYASIKEVRSQQVLLLESMRLHRERERKSTETVPGSEVPEAPQEVMDYDILAALSKAYKEYDVLYERYKGTRQELLRLEKALSEKLSYSARQSEDESRMAVLIQKTETFAEERQVWAEKEKVLQSKLDSFAEELRHLQGEMARRGEWAEELMRRLVEEEDARGKLERLVKKLKTSAPSSRVASSNNPLIVTTNEEVQRLRSFCVDVLKLHLTEKEQSVGEIVTAMERQSASERNSSVSCVSSFDSEEVAHVIPPMNAAIRLLQRVLSVVGGNSIEPVVRNCEHRLHEDSANLTGHAAVESEMEKGGDACKADQSITSIDSGMQTQALARPPEISGRRFLSLGTPSRHAGFSPLGRRLEEQRKAQAGKPGTPHHPQLMACALAIVRLAEQLSSAAAHHKAKLSKEQSASDLSLVVEECSDDFVHRSRSQAISLVLVMRDNLHEALNALHAAVHSAVANPGAQTLRTVEDSIMYALRRFGQTAGEIFMPRELRDIEAKHGAAYFAPPIITKTNAAPCHTPKQEAPCSPFTTGLSQRNANMSVTSGEKVRSASREPDTYGTVCKQLFS</sequence>
<organism evidence="4">
    <name type="scientific">Trypanosoma vivax (strain Y486)</name>
    <dbReference type="NCBI Taxonomy" id="1055687"/>
    <lineage>
        <taxon>Eukaryota</taxon>
        <taxon>Discoba</taxon>
        <taxon>Euglenozoa</taxon>
        <taxon>Kinetoplastea</taxon>
        <taxon>Metakinetoplastina</taxon>
        <taxon>Trypanosomatida</taxon>
        <taxon>Trypanosomatidae</taxon>
        <taxon>Trypanosoma</taxon>
        <taxon>Duttonella</taxon>
    </lineage>
</organism>
<name>G0U581_TRYVY</name>
<feature type="domain" description="Flagellar attachment zone protein 1 conserved" evidence="3">
    <location>
        <begin position="315"/>
        <end position="405"/>
    </location>
</feature>
<gene>
    <name evidence="4" type="ORF">TVY486_1000830</name>
</gene>
<proteinExistence type="predicted"/>
<feature type="coiled-coil region" evidence="1">
    <location>
        <begin position="926"/>
        <end position="953"/>
    </location>
</feature>
<feature type="coiled-coil region" evidence="1">
    <location>
        <begin position="752"/>
        <end position="786"/>
    </location>
</feature>
<keyword evidence="1" id="KW-0175">Coiled coil</keyword>
<dbReference type="Pfam" id="PF23398">
    <property type="entry name" value="FAZ1_cons"/>
    <property type="match status" value="1"/>
</dbReference>